<keyword evidence="3" id="KW-1185">Reference proteome</keyword>
<gene>
    <name evidence="2" type="ORF">BAE44_0021203</name>
</gene>
<dbReference type="EMBL" id="LWDX02058757">
    <property type="protein sequence ID" value="OEL17780.1"/>
    <property type="molecule type" value="Genomic_DNA"/>
</dbReference>
<feature type="compositionally biased region" description="Gly residues" evidence="1">
    <location>
        <begin position="189"/>
        <end position="199"/>
    </location>
</feature>
<organism evidence="2 3">
    <name type="scientific">Dichanthelium oligosanthes</name>
    <dbReference type="NCBI Taxonomy" id="888268"/>
    <lineage>
        <taxon>Eukaryota</taxon>
        <taxon>Viridiplantae</taxon>
        <taxon>Streptophyta</taxon>
        <taxon>Embryophyta</taxon>
        <taxon>Tracheophyta</taxon>
        <taxon>Spermatophyta</taxon>
        <taxon>Magnoliopsida</taxon>
        <taxon>Liliopsida</taxon>
        <taxon>Poales</taxon>
        <taxon>Poaceae</taxon>
        <taxon>PACMAD clade</taxon>
        <taxon>Panicoideae</taxon>
        <taxon>Panicodae</taxon>
        <taxon>Paniceae</taxon>
        <taxon>Dichantheliinae</taxon>
        <taxon>Dichanthelium</taxon>
    </lineage>
</organism>
<name>A0A1E5UY32_9POAL</name>
<evidence type="ECO:0000313" key="2">
    <source>
        <dbReference type="EMBL" id="OEL17780.1"/>
    </source>
</evidence>
<protein>
    <recommendedName>
        <fullName evidence="4">J domain-containing protein</fullName>
    </recommendedName>
</protein>
<dbReference type="SUPFAM" id="SSF46565">
    <property type="entry name" value="Chaperone J-domain"/>
    <property type="match status" value="1"/>
</dbReference>
<accession>A0A1E5UY32</accession>
<evidence type="ECO:0000313" key="3">
    <source>
        <dbReference type="Proteomes" id="UP000095767"/>
    </source>
</evidence>
<dbReference type="PANTHER" id="PTHR46620:SF1">
    <property type="entry name" value="J DOMAIN-CONTAINING PROTEIN SPF31"/>
    <property type="match status" value="1"/>
</dbReference>
<dbReference type="STRING" id="888268.A0A1E5UY32"/>
<sequence length="199" mass="22028">MGSSEADEDQLLKSFLAEVGEAERDNEVLRILGCFKLNPFEHLKLSFDSSPDEVKKQYRKQLLLDPQERGYILDQVTAAKEELRAKRKKELKKDSASKIKSLVDEVSSWRDFMKTGKKIAFPVGMCPGAARQSGRAAAQVLDDQSLLVPLGYHKNDSKWSLIGLDYNTDGRPKISTATGNVKPDARWPAGGGGGAMQMK</sequence>
<evidence type="ECO:0000256" key="1">
    <source>
        <dbReference type="SAM" id="MobiDB-lite"/>
    </source>
</evidence>
<feature type="region of interest" description="Disordered" evidence="1">
    <location>
        <begin position="178"/>
        <end position="199"/>
    </location>
</feature>
<proteinExistence type="predicted"/>
<reference evidence="2 3" key="1">
    <citation type="submission" date="2016-09" db="EMBL/GenBank/DDBJ databases">
        <title>The draft genome of Dichanthelium oligosanthes: A C3 panicoid grass species.</title>
        <authorList>
            <person name="Studer A.J."/>
            <person name="Schnable J.C."/>
            <person name="Brutnell T.P."/>
        </authorList>
    </citation>
    <scope>NUCLEOTIDE SEQUENCE [LARGE SCALE GENOMIC DNA]</scope>
    <source>
        <strain evidence="3">cv. Kellogg 1175</strain>
        <tissue evidence="2">Leaf</tissue>
    </source>
</reference>
<dbReference type="InterPro" id="IPR036869">
    <property type="entry name" value="J_dom_sf"/>
</dbReference>
<comment type="caution">
    <text evidence="2">The sequence shown here is derived from an EMBL/GenBank/DDBJ whole genome shotgun (WGS) entry which is preliminary data.</text>
</comment>
<dbReference type="AlphaFoldDB" id="A0A1E5UY32"/>
<evidence type="ECO:0008006" key="4">
    <source>
        <dbReference type="Google" id="ProtNLM"/>
    </source>
</evidence>
<dbReference type="PANTHER" id="PTHR46620">
    <property type="entry name" value="J DOMAIN-CONTAINING PROTEIN SPF31"/>
    <property type="match status" value="1"/>
</dbReference>
<dbReference type="Proteomes" id="UP000095767">
    <property type="component" value="Unassembled WGS sequence"/>
</dbReference>
<dbReference type="OrthoDB" id="342454at2759"/>